<dbReference type="InterPro" id="IPR050736">
    <property type="entry name" value="Sensor_HK_Regulatory"/>
</dbReference>
<dbReference type="InterPro" id="IPR000014">
    <property type="entry name" value="PAS"/>
</dbReference>
<dbReference type="SUPFAM" id="SSF55874">
    <property type="entry name" value="ATPase domain of HSP90 chaperone/DNA topoisomerase II/histidine kinase"/>
    <property type="match status" value="1"/>
</dbReference>
<name>A0A8S8XFE8_9PROT</name>
<dbReference type="PROSITE" id="PS50109">
    <property type="entry name" value="HIS_KIN"/>
    <property type="match status" value="1"/>
</dbReference>
<dbReference type="PANTHER" id="PTHR43711:SF31">
    <property type="entry name" value="HISTIDINE KINASE"/>
    <property type="match status" value="1"/>
</dbReference>
<comment type="caution">
    <text evidence="8">The sequence shown here is derived from an EMBL/GenBank/DDBJ whole genome shotgun (WGS) entry which is preliminary data.</text>
</comment>
<evidence type="ECO:0000256" key="6">
    <source>
        <dbReference type="ARBA" id="ARBA00023012"/>
    </source>
</evidence>
<feature type="domain" description="Histidine kinase" evidence="7">
    <location>
        <begin position="401"/>
        <end position="619"/>
    </location>
</feature>
<dbReference type="EMBL" id="BOPV01000001">
    <property type="protein sequence ID" value="GIL39946.1"/>
    <property type="molecule type" value="Genomic_DNA"/>
</dbReference>
<dbReference type="Gene3D" id="1.10.287.130">
    <property type="match status" value="1"/>
</dbReference>
<dbReference type="Pfam" id="PF12860">
    <property type="entry name" value="PAS_7"/>
    <property type="match status" value="2"/>
</dbReference>
<dbReference type="FunFam" id="3.30.565.10:FF:000006">
    <property type="entry name" value="Sensor histidine kinase WalK"/>
    <property type="match status" value="1"/>
</dbReference>
<dbReference type="AlphaFoldDB" id="A0A8S8XFE8"/>
<comment type="catalytic activity">
    <reaction evidence="1">
        <text>ATP + protein L-histidine = ADP + protein N-phospho-L-histidine.</text>
        <dbReference type="EC" id="2.7.13.3"/>
    </reaction>
</comment>
<sequence>MPAAQISVPPLPVIDPLAAALDELPLPIWRRDTTLRLIWVNRAYARAVDATPSQAVSEQRELAANVLDRSGRALAERARAAGAPQNETRHVVAGGQRRYFRLVEGAAGGLGWAEDITAVEEAEAELERHKSAHAEVLEQMSVAVAIYGPDRRLAFFNSAMCQLWQLDEAWLSLRPTLAEVLEVLRERRQLPEQADFRRYKQEQLERFTSLLEPTEELMSRPDGSVLRVFVFPHPMGGLAVTYEDVTSRLALESSYNTLIAVQRETLDGLTEGIAVFGQDGRLSLWNPAFAKIWELESELLAQAPHVAELAQKFERFFERTSEAKGFRTTFVSNNLDRIARPGRFERADESVIQYQSVLLPDGGVLNSFVDVTDSVRVEQALREKNAALEAADQLKLDFLANVSYQLRTPLNAMIGFAEILSKQYFGALNDKQMEYSEGLLEAGQRLVSLIDAVLDLSTIEAGYMRLNRTPVDLARMLEEVHGLTQEWARKQDIHLALDAPANLGVIEADERRLKQVLVNLISNSIKFTHPGGEIRLSGRRDNDEEARLIVSDNGAGISIQDWERVFAPFERSKPRDWKSGAGVGLALVKSFVALHGGRVELESRADRGTVVTCVLPAHPPADNANS</sequence>
<dbReference type="InterPro" id="IPR003594">
    <property type="entry name" value="HATPase_dom"/>
</dbReference>
<dbReference type="SMART" id="SM00091">
    <property type="entry name" value="PAS"/>
    <property type="match status" value="3"/>
</dbReference>
<evidence type="ECO:0000256" key="5">
    <source>
        <dbReference type="ARBA" id="ARBA00022777"/>
    </source>
</evidence>
<dbReference type="CDD" id="cd00082">
    <property type="entry name" value="HisKA"/>
    <property type="match status" value="1"/>
</dbReference>
<gene>
    <name evidence="8" type="ORF">TMPK1_21830</name>
</gene>
<dbReference type="SMART" id="SM00388">
    <property type="entry name" value="HisKA"/>
    <property type="match status" value="1"/>
</dbReference>
<evidence type="ECO:0000313" key="8">
    <source>
        <dbReference type="EMBL" id="GIL39946.1"/>
    </source>
</evidence>
<dbReference type="Pfam" id="PF02518">
    <property type="entry name" value="HATPase_c"/>
    <property type="match status" value="1"/>
</dbReference>
<dbReference type="EC" id="2.7.13.3" evidence="2"/>
<dbReference type="Pfam" id="PF00512">
    <property type="entry name" value="HisKA"/>
    <property type="match status" value="1"/>
</dbReference>
<proteinExistence type="predicted"/>
<dbReference type="SMART" id="SM00387">
    <property type="entry name" value="HATPase_c"/>
    <property type="match status" value="1"/>
</dbReference>
<dbReference type="InterPro" id="IPR004358">
    <property type="entry name" value="Sig_transdc_His_kin-like_C"/>
</dbReference>
<accession>A0A8S8XFE8</accession>
<keyword evidence="6" id="KW-0902">Two-component regulatory system</keyword>
<dbReference type="SUPFAM" id="SSF55785">
    <property type="entry name" value="PYP-like sensor domain (PAS domain)"/>
    <property type="match status" value="3"/>
</dbReference>
<dbReference type="InterPro" id="IPR005467">
    <property type="entry name" value="His_kinase_dom"/>
</dbReference>
<evidence type="ECO:0000256" key="1">
    <source>
        <dbReference type="ARBA" id="ARBA00000085"/>
    </source>
</evidence>
<dbReference type="Proteomes" id="UP000681075">
    <property type="component" value="Unassembled WGS sequence"/>
</dbReference>
<dbReference type="PANTHER" id="PTHR43711">
    <property type="entry name" value="TWO-COMPONENT HISTIDINE KINASE"/>
    <property type="match status" value="1"/>
</dbReference>
<evidence type="ECO:0000313" key="9">
    <source>
        <dbReference type="Proteomes" id="UP000681075"/>
    </source>
</evidence>
<dbReference type="SUPFAM" id="SSF47384">
    <property type="entry name" value="Homodimeric domain of signal transducing histidine kinase"/>
    <property type="match status" value="1"/>
</dbReference>
<dbReference type="InterPro" id="IPR036890">
    <property type="entry name" value="HATPase_C_sf"/>
</dbReference>
<keyword evidence="9" id="KW-1185">Reference proteome</keyword>
<keyword evidence="3" id="KW-0597">Phosphoprotein</keyword>
<dbReference type="Gene3D" id="3.30.565.10">
    <property type="entry name" value="Histidine kinase-like ATPase, C-terminal domain"/>
    <property type="match status" value="1"/>
</dbReference>
<protein>
    <recommendedName>
        <fullName evidence="2">histidine kinase</fullName>
        <ecNumber evidence="2">2.7.13.3</ecNumber>
    </recommendedName>
</protein>
<evidence type="ECO:0000256" key="2">
    <source>
        <dbReference type="ARBA" id="ARBA00012438"/>
    </source>
</evidence>
<evidence type="ECO:0000259" key="7">
    <source>
        <dbReference type="PROSITE" id="PS50109"/>
    </source>
</evidence>
<keyword evidence="4" id="KW-0808">Transferase</keyword>
<evidence type="ECO:0000256" key="3">
    <source>
        <dbReference type="ARBA" id="ARBA00022553"/>
    </source>
</evidence>
<reference evidence="8" key="1">
    <citation type="submission" date="2021-02" db="EMBL/GenBank/DDBJ databases">
        <title>Genome sequence of Rhodospirillales sp. strain TMPK1 isolated from soil.</title>
        <authorList>
            <person name="Nakai R."/>
            <person name="Kusada H."/>
            <person name="Tamaki H."/>
        </authorList>
    </citation>
    <scope>NUCLEOTIDE SEQUENCE</scope>
    <source>
        <strain evidence="8">TMPK1</strain>
    </source>
</reference>
<dbReference type="InterPro" id="IPR003661">
    <property type="entry name" value="HisK_dim/P_dom"/>
</dbReference>
<dbReference type="PRINTS" id="PR00344">
    <property type="entry name" value="BCTRLSENSOR"/>
</dbReference>
<evidence type="ECO:0000256" key="4">
    <source>
        <dbReference type="ARBA" id="ARBA00022679"/>
    </source>
</evidence>
<dbReference type="InterPro" id="IPR035965">
    <property type="entry name" value="PAS-like_dom_sf"/>
</dbReference>
<keyword evidence="5 8" id="KW-0418">Kinase</keyword>
<dbReference type="InterPro" id="IPR036097">
    <property type="entry name" value="HisK_dim/P_sf"/>
</dbReference>
<dbReference type="GO" id="GO:0000155">
    <property type="term" value="F:phosphorelay sensor kinase activity"/>
    <property type="evidence" value="ECO:0007669"/>
    <property type="project" value="InterPro"/>
</dbReference>
<dbReference type="RefSeq" id="WP_420243062.1">
    <property type="nucleotide sequence ID" value="NZ_BOPV01000001.1"/>
</dbReference>
<dbReference type="Gene3D" id="3.30.450.20">
    <property type="entry name" value="PAS domain"/>
    <property type="match status" value="2"/>
</dbReference>
<organism evidence="8 9">
    <name type="scientific">Roseiterribacter gracilis</name>
    <dbReference type="NCBI Taxonomy" id="2812848"/>
    <lineage>
        <taxon>Bacteria</taxon>
        <taxon>Pseudomonadati</taxon>
        <taxon>Pseudomonadota</taxon>
        <taxon>Alphaproteobacteria</taxon>
        <taxon>Rhodospirillales</taxon>
        <taxon>Roseiterribacteraceae</taxon>
        <taxon>Roseiterribacter</taxon>
    </lineage>
</organism>